<evidence type="ECO:0000256" key="1">
    <source>
        <dbReference type="SAM" id="MobiDB-lite"/>
    </source>
</evidence>
<evidence type="ECO:0000313" key="2">
    <source>
        <dbReference type="EMBL" id="SMQ45055.1"/>
    </source>
</evidence>
<dbReference type="Pfam" id="PF09495">
    <property type="entry name" value="DUF2462"/>
    <property type="match status" value="1"/>
</dbReference>
<dbReference type="InterPro" id="IPR019034">
    <property type="entry name" value="UPF0390"/>
</dbReference>
<reference evidence="2 3" key="1">
    <citation type="submission" date="2016-06" db="EMBL/GenBank/DDBJ databases">
        <authorList>
            <person name="Kjaerup R.B."/>
            <person name="Dalgaard T.S."/>
            <person name="Juul-Madsen H.R."/>
        </authorList>
    </citation>
    <scope>NUCLEOTIDE SEQUENCE [LARGE SCALE GENOMIC DNA]</scope>
</reference>
<keyword evidence="3" id="KW-1185">Reference proteome</keyword>
<gene>
    <name evidence="2" type="ORF">ZT3D7_G199</name>
</gene>
<feature type="region of interest" description="Disordered" evidence="1">
    <location>
        <begin position="1"/>
        <end position="26"/>
    </location>
</feature>
<dbReference type="AlphaFoldDB" id="A0A1X7RCE2"/>
<evidence type="ECO:0000313" key="3">
    <source>
        <dbReference type="Proteomes" id="UP000215127"/>
    </source>
</evidence>
<sequence length="133" mass="14280">MAQGPAKKAKAPAPKATQRKQTGNRVIKPKKAALIKQNTMKKKHSSGLSTLTEKTLATKAGHLELLRGGKKDRQAAEAAKAAKAKNSTTPLDHGQWLMRKDVVVEEQVTVKLRLANMRVRPAGQAQAASKPGT</sequence>
<name>A0A1X7RCE2_ZYMT9</name>
<dbReference type="STRING" id="1276538.A0A1X7RCE2"/>
<accession>A0A1X7RCE2</accession>
<dbReference type="EMBL" id="LT853692">
    <property type="protein sequence ID" value="SMQ45055.1"/>
    <property type="molecule type" value="Genomic_DNA"/>
</dbReference>
<proteinExistence type="predicted"/>
<protein>
    <submittedName>
        <fullName evidence="2">Uncharacterized protein</fullName>
    </submittedName>
</protein>
<organism evidence="2 3">
    <name type="scientific">Zymoseptoria tritici (strain ST99CH_3D7)</name>
    <dbReference type="NCBI Taxonomy" id="1276538"/>
    <lineage>
        <taxon>Eukaryota</taxon>
        <taxon>Fungi</taxon>
        <taxon>Dikarya</taxon>
        <taxon>Ascomycota</taxon>
        <taxon>Pezizomycotina</taxon>
        <taxon>Dothideomycetes</taxon>
        <taxon>Dothideomycetidae</taxon>
        <taxon>Mycosphaerellales</taxon>
        <taxon>Mycosphaerellaceae</taxon>
        <taxon>Zymoseptoria</taxon>
    </lineage>
</organism>
<dbReference type="Proteomes" id="UP000215127">
    <property type="component" value="Chromosome 1"/>
</dbReference>
<feature type="compositionally biased region" description="Low complexity" evidence="1">
    <location>
        <begin position="76"/>
        <end position="85"/>
    </location>
</feature>
<feature type="region of interest" description="Disordered" evidence="1">
    <location>
        <begin position="67"/>
        <end position="92"/>
    </location>
</feature>